<dbReference type="Gene3D" id="1.20.1600.10">
    <property type="entry name" value="Outer membrane efflux proteins (OEP)"/>
    <property type="match status" value="1"/>
</dbReference>
<evidence type="ECO:0000256" key="3">
    <source>
        <dbReference type="ARBA" id="ARBA00022448"/>
    </source>
</evidence>
<gene>
    <name evidence="9" type="ORF">F2A26_07395</name>
</gene>
<keyword evidence="4" id="KW-1134">Transmembrane beta strand</keyword>
<dbReference type="InterPro" id="IPR003423">
    <property type="entry name" value="OMP_efflux"/>
</dbReference>
<evidence type="ECO:0000256" key="5">
    <source>
        <dbReference type="ARBA" id="ARBA00022692"/>
    </source>
</evidence>
<keyword evidence="5" id="KW-0812">Transmembrane</keyword>
<proteinExistence type="inferred from homology"/>
<feature type="chain" id="PRO_5045715690" evidence="8">
    <location>
        <begin position="25"/>
        <end position="449"/>
    </location>
</feature>
<protein>
    <submittedName>
        <fullName evidence="9">TolC family protein</fullName>
    </submittedName>
</protein>
<dbReference type="PANTHER" id="PTHR30026:SF20">
    <property type="entry name" value="OUTER MEMBRANE PROTEIN TOLC"/>
    <property type="match status" value="1"/>
</dbReference>
<reference evidence="9 10" key="1">
    <citation type="journal article" date="2019" name="Nat. Med.">
        <title>A library of human gut bacterial isolates paired with longitudinal multiomics data enables mechanistic microbiome research.</title>
        <authorList>
            <person name="Poyet M."/>
            <person name="Groussin M."/>
            <person name="Gibbons S.M."/>
            <person name="Avila-Pacheco J."/>
            <person name="Jiang X."/>
            <person name="Kearney S.M."/>
            <person name="Perrotta A.R."/>
            <person name="Berdy B."/>
            <person name="Zhao S."/>
            <person name="Lieberman T.D."/>
            <person name="Swanson P.K."/>
            <person name="Smith M."/>
            <person name="Roesemann S."/>
            <person name="Alexander J.E."/>
            <person name="Rich S.A."/>
            <person name="Livny J."/>
            <person name="Vlamakis H."/>
            <person name="Clish C."/>
            <person name="Bullock K."/>
            <person name="Deik A."/>
            <person name="Scott J."/>
            <person name="Pierce K.A."/>
            <person name="Xavier R.J."/>
            <person name="Alm E.J."/>
        </authorList>
    </citation>
    <scope>NUCLEOTIDE SEQUENCE [LARGE SCALE GENOMIC DNA]</scope>
    <source>
        <strain evidence="9 10">BIOML-A1</strain>
    </source>
</reference>
<evidence type="ECO:0000313" key="10">
    <source>
        <dbReference type="Proteomes" id="UP000324870"/>
    </source>
</evidence>
<dbReference type="Proteomes" id="UP000324870">
    <property type="component" value="Unassembled WGS sequence"/>
</dbReference>
<keyword evidence="7" id="KW-0998">Cell outer membrane</keyword>
<organism evidence="9 10">
    <name type="scientific">Alistipes finegoldii</name>
    <dbReference type="NCBI Taxonomy" id="214856"/>
    <lineage>
        <taxon>Bacteria</taxon>
        <taxon>Pseudomonadati</taxon>
        <taxon>Bacteroidota</taxon>
        <taxon>Bacteroidia</taxon>
        <taxon>Bacteroidales</taxon>
        <taxon>Rikenellaceae</taxon>
        <taxon>Alistipes</taxon>
    </lineage>
</organism>
<keyword evidence="6" id="KW-0472">Membrane</keyword>
<evidence type="ECO:0000256" key="4">
    <source>
        <dbReference type="ARBA" id="ARBA00022452"/>
    </source>
</evidence>
<evidence type="ECO:0000256" key="8">
    <source>
        <dbReference type="SAM" id="SignalP"/>
    </source>
</evidence>
<comment type="subcellular location">
    <subcellularLocation>
        <location evidence="1">Cell outer membrane</location>
    </subcellularLocation>
</comment>
<keyword evidence="3" id="KW-0813">Transport</keyword>
<comment type="similarity">
    <text evidence="2">Belongs to the outer membrane factor (OMF) (TC 1.B.17) family.</text>
</comment>
<dbReference type="SUPFAM" id="SSF56954">
    <property type="entry name" value="Outer membrane efflux proteins (OEP)"/>
    <property type="match status" value="1"/>
</dbReference>
<evidence type="ECO:0000256" key="2">
    <source>
        <dbReference type="ARBA" id="ARBA00007613"/>
    </source>
</evidence>
<evidence type="ECO:0000256" key="1">
    <source>
        <dbReference type="ARBA" id="ARBA00004442"/>
    </source>
</evidence>
<comment type="caution">
    <text evidence="9">The sequence shown here is derived from an EMBL/GenBank/DDBJ whole genome shotgun (WGS) entry which is preliminary data.</text>
</comment>
<dbReference type="Pfam" id="PF02321">
    <property type="entry name" value="OEP"/>
    <property type="match status" value="2"/>
</dbReference>
<keyword evidence="8" id="KW-0732">Signal</keyword>
<accession>A0ABQ6S3R7</accession>
<keyword evidence="10" id="KW-1185">Reference proteome</keyword>
<evidence type="ECO:0000256" key="6">
    <source>
        <dbReference type="ARBA" id="ARBA00023136"/>
    </source>
</evidence>
<name>A0ABQ6S3R7_9BACT</name>
<dbReference type="InterPro" id="IPR051906">
    <property type="entry name" value="TolC-like"/>
</dbReference>
<evidence type="ECO:0000313" key="9">
    <source>
        <dbReference type="EMBL" id="KAA3159462.1"/>
    </source>
</evidence>
<dbReference type="EMBL" id="VVND01000009">
    <property type="protein sequence ID" value="KAA3159462.1"/>
    <property type="molecule type" value="Genomic_DNA"/>
</dbReference>
<dbReference type="PANTHER" id="PTHR30026">
    <property type="entry name" value="OUTER MEMBRANE PROTEIN TOLC"/>
    <property type="match status" value="1"/>
</dbReference>
<sequence>MGYFMKKLILTVCLAATGVFGAAAQMRLTLGEALDLALSENPTVKVAEMEVQRFDYVKRQTWGSWIPQISVGGTYTRSIVKQSMTKGLSFGADNTLAAQGDATWTLFAPAVFRTLKMNDVQRAAAVESARSSRITLVAEVKKAFYNILLAEQSLEVLRESQATVQRTVDDTRLQYDNGLASEYDLLTAQVQLSNLKPSILQTENSIRLAKLMLKMYLSIPENVEIEVVGELDAMRDAVLAGTDGLTTDVQDNSDLRTLELQEDLLKRQLKVANAGRMPTVTAFFTATYTGNDIDMTKLNFGGAEGGQPGDVLDGSKFWWQHPMSAGLQVSIPIFSGLTKMNRSREIKNQISQIGLQRDYARQQIDVEVRAALNDLLTARETMYAQELTVAQARKAYSISDTRYRAGAGTILELNSAQLAQTQAELNFSQAIFDYLTAKAEYDRIVGKEN</sequence>
<feature type="signal peptide" evidence="8">
    <location>
        <begin position="1"/>
        <end position="24"/>
    </location>
</feature>
<evidence type="ECO:0000256" key="7">
    <source>
        <dbReference type="ARBA" id="ARBA00023237"/>
    </source>
</evidence>